<comment type="caution">
    <text evidence="2">The sequence shown here is derived from an EMBL/GenBank/DDBJ whole genome shotgun (WGS) entry which is preliminary data.</text>
</comment>
<reference evidence="2 3" key="1">
    <citation type="submission" date="2013-08" db="EMBL/GenBank/DDBJ databases">
        <title>The genome sequence of Knoellia aerolata.</title>
        <authorList>
            <person name="Zhu W."/>
            <person name="Wang G."/>
        </authorList>
    </citation>
    <scope>NUCLEOTIDE SEQUENCE [LARGE SCALE GENOMIC DNA]</scope>
    <source>
        <strain evidence="2 3">DSM 18566</strain>
    </source>
</reference>
<evidence type="ECO:0000313" key="2">
    <source>
        <dbReference type="EMBL" id="KGN39661.1"/>
    </source>
</evidence>
<dbReference type="GO" id="GO:0051920">
    <property type="term" value="F:peroxiredoxin activity"/>
    <property type="evidence" value="ECO:0007669"/>
    <property type="project" value="InterPro"/>
</dbReference>
<dbReference type="Pfam" id="PF02627">
    <property type="entry name" value="CMD"/>
    <property type="match status" value="1"/>
</dbReference>
<dbReference type="Gene3D" id="1.20.1290.10">
    <property type="entry name" value="AhpD-like"/>
    <property type="match status" value="1"/>
</dbReference>
<feature type="domain" description="Carboxymuconolactone decarboxylase-like" evidence="1">
    <location>
        <begin position="56"/>
        <end position="117"/>
    </location>
</feature>
<proteinExistence type="predicted"/>
<protein>
    <recommendedName>
        <fullName evidence="1">Carboxymuconolactone decarboxylase-like domain-containing protein</fullName>
    </recommendedName>
</protein>
<dbReference type="OrthoDB" id="949132at2"/>
<dbReference type="InterPro" id="IPR003779">
    <property type="entry name" value="CMD-like"/>
</dbReference>
<dbReference type="eggNOG" id="COG2128">
    <property type="taxonomic scope" value="Bacteria"/>
</dbReference>
<keyword evidence="3" id="KW-1185">Reference proteome</keyword>
<dbReference type="EMBL" id="AVPL01000081">
    <property type="protein sequence ID" value="KGN39661.1"/>
    <property type="molecule type" value="Genomic_DNA"/>
</dbReference>
<evidence type="ECO:0000259" key="1">
    <source>
        <dbReference type="Pfam" id="PF02627"/>
    </source>
</evidence>
<dbReference type="STRING" id="1385519.N801_19680"/>
<dbReference type="InterPro" id="IPR029032">
    <property type="entry name" value="AhpD-like"/>
</dbReference>
<dbReference type="PANTHER" id="PTHR34846">
    <property type="entry name" value="4-CARBOXYMUCONOLACTONE DECARBOXYLASE FAMILY PROTEIN (AFU_ORTHOLOGUE AFUA_6G11590)"/>
    <property type="match status" value="1"/>
</dbReference>
<organism evidence="2 3">
    <name type="scientific">Knoellia aerolata DSM 18566</name>
    <dbReference type="NCBI Taxonomy" id="1385519"/>
    <lineage>
        <taxon>Bacteria</taxon>
        <taxon>Bacillati</taxon>
        <taxon>Actinomycetota</taxon>
        <taxon>Actinomycetes</taxon>
        <taxon>Micrococcales</taxon>
        <taxon>Intrasporangiaceae</taxon>
        <taxon>Knoellia</taxon>
    </lineage>
</organism>
<dbReference type="SUPFAM" id="SSF69118">
    <property type="entry name" value="AhpD-like"/>
    <property type="match status" value="1"/>
</dbReference>
<dbReference type="Proteomes" id="UP000030013">
    <property type="component" value="Unassembled WGS sequence"/>
</dbReference>
<dbReference type="PANTHER" id="PTHR34846:SF11">
    <property type="entry name" value="4-CARBOXYMUCONOLACTONE DECARBOXYLASE FAMILY PROTEIN (AFU_ORTHOLOGUE AFUA_6G11590)"/>
    <property type="match status" value="1"/>
</dbReference>
<evidence type="ECO:0000313" key="3">
    <source>
        <dbReference type="Proteomes" id="UP000030013"/>
    </source>
</evidence>
<sequence>MDERLPRLTPDRLDDAQRELHAAITGGPRSSGPQTFSLAAADGSLVGPFGLMLHVPHLGQSLQELGAAVRYLTSFTDREREIAILTAASELDSDFEWWAHTRIGRSVGLSDEELDGIRSGGFAQRADVDPMEAAVHEAVRLLSARESLDDPTYAGLVTVLGEVRLMELVVLTGYYATLALMLHVFQVGSPPA</sequence>
<accession>A0A0A0JVK1</accession>
<dbReference type="AlphaFoldDB" id="A0A0A0JVK1"/>
<dbReference type="RefSeq" id="WP_035940509.1">
    <property type="nucleotide sequence ID" value="NZ_AVPL01000081.1"/>
</dbReference>
<gene>
    <name evidence="2" type="ORF">N801_19680</name>
</gene>
<name>A0A0A0JVK1_9MICO</name>